<evidence type="ECO:0000256" key="7">
    <source>
        <dbReference type="SAM" id="MobiDB-lite"/>
    </source>
</evidence>
<dbReference type="InterPro" id="IPR045878">
    <property type="entry name" value="GG1/2"/>
</dbReference>
<proteinExistence type="predicted"/>
<dbReference type="PANTHER" id="PTHR35129:SF1">
    <property type="entry name" value="GUANINE NUCLEOTIDE-BINDING PROTEIN SUBUNIT GAMMA 1"/>
    <property type="match status" value="1"/>
</dbReference>
<name>A0A1U8L664_GOSHI</name>
<evidence type="ECO:0000313" key="9">
    <source>
        <dbReference type="Proteomes" id="UP000818029"/>
    </source>
</evidence>
<dbReference type="OMA" id="DAKGCRC"/>
<evidence type="ECO:0000259" key="8">
    <source>
        <dbReference type="SMART" id="SM01224"/>
    </source>
</evidence>
<dbReference type="STRING" id="3635.A0A1U8L664"/>
<dbReference type="GeneID" id="107924251"/>
<organism evidence="9 10">
    <name type="scientific">Gossypium hirsutum</name>
    <name type="common">Upland cotton</name>
    <name type="synonym">Gossypium mexicanum</name>
    <dbReference type="NCBI Taxonomy" id="3635"/>
    <lineage>
        <taxon>Eukaryota</taxon>
        <taxon>Viridiplantae</taxon>
        <taxon>Streptophyta</taxon>
        <taxon>Embryophyta</taxon>
        <taxon>Tracheophyta</taxon>
        <taxon>Spermatophyta</taxon>
        <taxon>Magnoliopsida</taxon>
        <taxon>eudicotyledons</taxon>
        <taxon>Gunneridae</taxon>
        <taxon>Pentapetalae</taxon>
        <taxon>rosids</taxon>
        <taxon>malvids</taxon>
        <taxon>Malvales</taxon>
        <taxon>Malvaceae</taxon>
        <taxon>Malvoideae</taxon>
        <taxon>Gossypium</taxon>
    </lineage>
</organism>
<feature type="domain" description="G protein gamma" evidence="8">
    <location>
        <begin position="28"/>
        <end position="102"/>
    </location>
</feature>
<dbReference type="SMR" id="A0A1U8L664"/>
<keyword evidence="5" id="KW-0807">Transducer</keyword>
<dbReference type="PANTHER" id="PTHR35129">
    <property type="entry name" value="GUANINE NUCLEOTIDE-BINDING PROTEIN SUBUNIT GAMMA 1"/>
    <property type="match status" value="1"/>
</dbReference>
<evidence type="ECO:0000256" key="1">
    <source>
        <dbReference type="ARBA" id="ARBA00004236"/>
    </source>
</evidence>
<dbReference type="Proteomes" id="UP000818029">
    <property type="component" value="Chromosome D11"/>
</dbReference>
<dbReference type="OrthoDB" id="1934467at2759"/>
<dbReference type="AlphaFoldDB" id="A0A1U8L664"/>
<feature type="compositionally biased region" description="Polar residues" evidence="7">
    <location>
        <begin position="1"/>
        <end position="18"/>
    </location>
</feature>
<dbReference type="RefSeq" id="XP_016710100.1">
    <property type="nucleotide sequence ID" value="XM_016854611.2"/>
</dbReference>
<dbReference type="KEGG" id="ghi:107924251"/>
<feature type="region of interest" description="Disordered" evidence="7">
    <location>
        <begin position="1"/>
        <end position="22"/>
    </location>
</feature>
<evidence type="ECO:0000256" key="5">
    <source>
        <dbReference type="ARBA" id="ARBA00023224"/>
    </source>
</evidence>
<evidence type="ECO:0000256" key="3">
    <source>
        <dbReference type="ARBA" id="ARBA00023054"/>
    </source>
</evidence>
<evidence type="ECO:0000256" key="6">
    <source>
        <dbReference type="SAM" id="Coils"/>
    </source>
</evidence>
<dbReference type="GO" id="GO:0005886">
    <property type="term" value="C:plasma membrane"/>
    <property type="evidence" value="ECO:0007669"/>
    <property type="project" value="UniProtKB-SubCell"/>
</dbReference>
<keyword evidence="2" id="KW-1003">Cell membrane</keyword>
<dbReference type="SMART" id="SM01224">
    <property type="entry name" value="G_gamma"/>
    <property type="match status" value="1"/>
</dbReference>
<comment type="subcellular location">
    <subcellularLocation>
        <location evidence="1">Cell membrane</location>
    </subcellularLocation>
</comment>
<dbReference type="InterPro" id="IPR015898">
    <property type="entry name" value="G-protein_gamma-like_dom"/>
</dbReference>
<protein>
    <submittedName>
        <fullName evidence="10">Guanine nucleotide-binding protein subunit gamma 2</fullName>
    </submittedName>
</protein>
<evidence type="ECO:0000313" key="10">
    <source>
        <dbReference type="RefSeq" id="XP_016710100.1"/>
    </source>
</evidence>
<keyword evidence="9" id="KW-1185">Reference proteome</keyword>
<gene>
    <name evidence="10" type="primary">LOC107924251</name>
</gene>
<dbReference type="GO" id="GO:0007186">
    <property type="term" value="P:G protein-coupled receptor signaling pathway"/>
    <property type="evidence" value="ECO:0007669"/>
    <property type="project" value="InterPro"/>
</dbReference>
<feature type="coiled-coil region" evidence="6">
    <location>
        <begin position="24"/>
        <end position="51"/>
    </location>
</feature>
<evidence type="ECO:0000256" key="2">
    <source>
        <dbReference type="ARBA" id="ARBA00022475"/>
    </source>
</evidence>
<keyword evidence="4" id="KW-0472">Membrane</keyword>
<sequence>MESETASSADEQQLSGSAADTRGKHRILAELKRVEQESKFLEEEMEELERTDNVSTLSEELLLIMETIPDPLLPLTNGPINPSWDRWFEGPQDAKGCRCQIL</sequence>
<dbReference type="PaxDb" id="3635-A0A1U8L664"/>
<reference evidence="9" key="1">
    <citation type="journal article" date="2020" name="Nat. Genet.">
        <title>Genomic diversifications of five Gossypium allopolyploid species and their impact on cotton improvement.</title>
        <authorList>
            <person name="Chen Z.J."/>
            <person name="Sreedasyam A."/>
            <person name="Ando A."/>
            <person name="Song Q."/>
            <person name="De Santiago L.M."/>
            <person name="Hulse-Kemp A.M."/>
            <person name="Ding M."/>
            <person name="Ye W."/>
            <person name="Kirkbride R.C."/>
            <person name="Jenkins J."/>
            <person name="Plott C."/>
            <person name="Lovell J."/>
            <person name="Lin Y.M."/>
            <person name="Vaughn R."/>
            <person name="Liu B."/>
            <person name="Simpson S."/>
            <person name="Scheffler B.E."/>
            <person name="Wen L."/>
            <person name="Saski C.A."/>
            <person name="Grover C.E."/>
            <person name="Hu G."/>
            <person name="Conover J.L."/>
            <person name="Carlson J.W."/>
            <person name="Shu S."/>
            <person name="Boston L.B."/>
            <person name="Williams M."/>
            <person name="Peterson D.G."/>
            <person name="McGee K."/>
            <person name="Jones D.C."/>
            <person name="Wendel J.F."/>
            <person name="Stelly D.M."/>
            <person name="Grimwood J."/>
            <person name="Schmutz J."/>
        </authorList>
    </citation>
    <scope>NUCLEOTIDE SEQUENCE [LARGE SCALE GENOMIC DNA]</scope>
    <source>
        <strain evidence="9">cv. TM-1</strain>
    </source>
</reference>
<dbReference type="Pfam" id="PF00631">
    <property type="entry name" value="G-gamma"/>
    <property type="match status" value="1"/>
</dbReference>
<accession>A0A1U8L664</accession>
<reference evidence="10" key="2">
    <citation type="submission" date="2025-08" db="UniProtKB">
        <authorList>
            <consortium name="RefSeq"/>
        </authorList>
    </citation>
    <scope>IDENTIFICATION</scope>
</reference>
<keyword evidence="3 6" id="KW-0175">Coiled coil</keyword>
<evidence type="ECO:0000256" key="4">
    <source>
        <dbReference type="ARBA" id="ARBA00023136"/>
    </source>
</evidence>